<dbReference type="InterPro" id="IPR002539">
    <property type="entry name" value="MaoC-like_dom"/>
</dbReference>
<reference evidence="3 4" key="1">
    <citation type="journal article" date="2013" name="Genome Announc.">
        <title>Genome Sequence of the Polycyclic Aromatic Hydrocarbon-Degrading Bacterium Strain Marinobacter nanhaiticus D15-8WT.</title>
        <authorList>
            <person name="Cui Z."/>
            <person name="Gao W."/>
            <person name="Li Q."/>
            <person name="Xu G."/>
            <person name="Zheng L."/>
        </authorList>
    </citation>
    <scope>NUCLEOTIDE SEQUENCE [LARGE SCALE GENOMIC DNA]</scope>
    <source>
        <strain evidence="3 4">D15-8W</strain>
    </source>
</reference>
<dbReference type="PANTHER" id="PTHR43841">
    <property type="entry name" value="3-HYDROXYACYL-THIOESTER DEHYDRATASE HTDX-RELATED"/>
    <property type="match status" value="1"/>
</dbReference>
<evidence type="ECO:0000313" key="4">
    <source>
        <dbReference type="Proteomes" id="UP000013165"/>
    </source>
</evidence>
<keyword evidence="4" id="KW-1185">Reference proteome</keyword>
<dbReference type="EMBL" id="APLQ01000003">
    <property type="protein sequence ID" value="ENO17272.1"/>
    <property type="molecule type" value="Genomic_DNA"/>
</dbReference>
<dbReference type="RefSeq" id="WP_004578737.1">
    <property type="nucleotide sequence ID" value="NZ_AP028878.1"/>
</dbReference>
<dbReference type="Pfam" id="PF01575">
    <property type="entry name" value="MaoC_dehydratas"/>
    <property type="match status" value="1"/>
</dbReference>
<evidence type="ECO:0000259" key="2">
    <source>
        <dbReference type="Pfam" id="PF01575"/>
    </source>
</evidence>
<evidence type="ECO:0000313" key="3">
    <source>
        <dbReference type="EMBL" id="ENO17272.1"/>
    </source>
</evidence>
<accession>N6X1I6</accession>
<dbReference type="PANTHER" id="PTHR43841:SF1">
    <property type="entry name" value="3-HYDROXYACYL-THIOESTER DEHYDRATASE X"/>
    <property type="match status" value="1"/>
</dbReference>
<sequence>MRDIISYHHRPPAMWSLYGKALKSRRSSEKSPTIPPLTAELIAASSDPDRVTRYAAVCGFRPGSRLPMTWPHILAFPLHLKLLTEDAFPLPLLGLVHLRNTITQHRPVAFGECLDIRVRLDNQTSNDKGIEFDLVTEASSAGRVIWEETSTNLFRQSGKSPGGNKAKSSKAAPVRLPHSAAVSTSESLGRRYGRVSGDLNPIHMHALSAKAFGFPRAIAHGMWSKAHCIALLEQQSDWKSGPVTVTAQFKKPLFLPGKAQLNWQEGEDRWNYQLLNEKGDAPHLTGEVVWK</sequence>
<dbReference type="eggNOG" id="COG2030">
    <property type="taxonomic scope" value="Bacteria"/>
</dbReference>
<dbReference type="SUPFAM" id="SSF54637">
    <property type="entry name" value="Thioesterase/thiol ester dehydrase-isomerase"/>
    <property type="match status" value="2"/>
</dbReference>
<proteinExistence type="predicted"/>
<protein>
    <recommendedName>
        <fullName evidence="2">MaoC-like domain-containing protein</fullName>
    </recommendedName>
</protein>
<name>N6X1I6_9GAMM</name>
<feature type="region of interest" description="Disordered" evidence="1">
    <location>
        <begin position="154"/>
        <end position="176"/>
    </location>
</feature>
<dbReference type="HOGENOM" id="CLU_056696_0_0_6"/>
<comment type="caution">
    <text evidence="3">The sequence shown here is derived from an EMBL/GenBank/DDBJ whole genome shotgun (WGS) entry which is preliminary data.</text>
</comment>
<dbReference type="OrthoDB" id="9774179at2"/>
<dbReference type="STRING" id="626887.J057_00425"/>
<dbReference type="Gene3D" id="3.10.129.10">
    <property type="entry name" value="Hotdog Thioesterase"/>
    <property type="match status" value="1"/>
</dbReference>
<dbReference type="AlphaFoldDB" id="N6X1I6"/>
<gene>
    <name evidence="3" type="ORF">J057_00425</name>
</gene>
<dbReference type="PATRIC" id="fig|626887.3.peg.80"/>
<organism evidence="3 4">
    <name type="scientific">Marinobacter nanhaiticus D15-8W</name>
    <dbReference type="NCBI Taxonomy" id="626887"/>
    <lineage>
        <taxon>Bacteria</taxon>
        <taxon>Pseudomonadati</taxon>
        <taxon>Pseudomonadota</taxon>
        <taxon>Gammaproteobacteria</taxon>
        <taxon>Pseudomonadales</taxon>
        <taxon>Marinobacteraceae</taxon>
        <taxon>Marinobacter</taxon>
    </lineage>
</organism>
<dbReference type="Proteomes" id="UP000013165">
    <property type="component" value="Unassembled WGS sequence"/>
</dbReference>
<feature type="domain" description="MaoC-like" evidence="2">
    <location>
        <begin position="179"/>
        <end position="261"/>
    </location>
</feature>
<dbReference type="InterPro" id="IPR029069">
    <property type="entry name" value="HotDog_dom_sf"/>
</dbReference>
<evidence type="ECO:0000256" key="1">
    <source>
        <dbReference type="SAM" id="MobiDB-lite"/>
    </source>
</evidence>